<dbReference type="EMBL" id="VCHX02000131">
    <property type="protein sequence ID" value="TPQ20734.1"/>
    <property type="molecule type" value="Genomic_DNA"/>
</dbReference>
<evidence type="ECO:0000313" key="3">
    <source>
        <dbReference type="Proteomes" id="UP000317378"/>
    </source>
</evidence>
<comment type="caution">
    <text evidence="2">The sequence shown here is derived from an EMBL/GenBank/DDBJ whole genome shotgun (WGS) entry which is preliminary data.</text>
</comment>
<evidence type="ECO:0008006" key="4">
    <source>
        <dbReference type="Google" id="ProtNLM"/>
    </source>
</evidence>
<keyword evidence="3" id="KW-1185">Reference proteome</keyword>
<sequence>MPESGPRRRDHGKERGRWMFKRRSVAVAAAGLVLAVGGCGGGDGTDEKADASDKGSAEPTRTRPPSKELVEWVGGMCESTTALKNLRTDSAADLKEIRNSDEGGLPAQALAVSYLSGTPMTVEDVESDLEALDQSGVPAADRLLDAWLKKVNRVVTELDEVSPSAAIDDAEGSTAGVDKLVQSLTPPKPDLPALGKKDPQLAAAYQKAEQCAPGWKPDEEAEGADSPAPDPTGPLPKAADGGNFEACSDGACEVLVTSTANITANGVNVHVTVGNSVTFQTPSTIMNLGGQGGVAKFGDDLKVTVVAQNQNGAVLEFTIP</sequence>
<feature type="region of interest" description="Disordered" evidence="1">
    <location>
        <begin position="207"/>
        <end position="241"/>
    </location>
</feature>
<accession>A0A505DAI6</accession>
<dbReference type="AlphaFoldDB" id="A0A505DAI6"/>
<reference evidence="2 3" key="1">
    <citation type="submission" date="2019-06" db="EMBL/GenBank/DDBJ databases">
        <title>Streptomyces sporangiiformans sp. nov., a novel actinomycete isolated from soil in Mount Song.</title>
        <authorList>
            <person name="Han L."/>
        </authorList>
    </citation>
    <scope>NUCLEOTIDE SEQUENCE [LARGE SCALE GENOMIC DNA]</scope>
    <source>
        <strain evidence="2 3">NEAU-SSA 1</strain>
    </source>
</reference>
<organism evidence="2 3">
    <name type="scientific">Streptomyces sporangiiformans</name>
    <dbReference type="NCBI Taxonomy" id="2315329"/>
    <lineage>
        <taxon>Bacteria</taxon>
        <taxon>Bacillati</taxon>
        <taxon>Actinomycetota</taxon>
        <taxon>Actinomycetes</taxon>
        <taxon>Kitasatosporales</taxon>
        <taxon>Streptomycetaceae</taxon>
        <taxon>Streptomyces</taxon>
    </lineage>
</organism>
<dbReference type="Proteomes" id="UP000317378">
    <property type="component" value="Unassembled WGS sequence"/>
</dbReference>
<evidence type="ECO:0000256" key="1">
    <source>
        <dbReference type="SAM" id="MobiDB-lite"/>
    </source>
</evidence>
<proteinExistence type="predicted"/>
<dbReference type="OrthoDB" id="3674563at2"/>
<feature type="region of interest" description="Disordered" evidence="1">
    <location>
        <begin position="38"/>
        <end position="66"/>
    </location>
</feature>
<name>A0A505DAI6_9ACTN</name>
<evidence type="ECO:0000313" key="2">
    <source>
        <dbReference type="EMBL" id="TPQ20734.1"/>
    </source>
</evidence>
<feature type="compositionally biased region" description="Basic and acidic residues" evidence="1">
    <location>
        <begin position="45"/>
        <end position="56"/>
    </location>
</feature>
<protein>
    <recommendedName>
        <fullName evidence="4">LigA protein</fullName>
    </recommendedName>
</protein>
<gene>
    <name evidence="2" type="ORF">FGD71_019255</name>
</gene>